<dbReference type="InParanoid" id="A0A0P8YHC0"/>
<proteinExistence type="predicted"/>
<name>A0A0P8YHC0_DROAN</name>
<feature type="region of interest" description="Disordered" evidence="1">
    <location>
        <begin position="57"/>
        <end position="90"/>
    </location>
</feature>
<evidence type="ECO:0000256" key="2">
    <source>
        <dbReference type="SAM" id="SignalP"/>
    </source>
</evidence>
<evidence type="ECO:0000313" key="4">
    <source>
        <dbReference type="Proteomes" id="UP000007801"/>
    </source>
</evidence>
<dbReference type="GeneID" id="26514576"/>
<keyword evidence="2" id="KW-0732">Signal</keyword>
<feature type="region of interest" description="Disordered" evidence="1">
    <location>
        <begin position="214"/>
        <end position="244"/>
    </location>
</feature>
<feature type="region of interest" description="Disordered" evidence="1">
    <location>
        <begin position="130"/>
        <end position="201"/>
    </location>
</feature>
<reference evidence="3 4" key="1">
    <citation type="journal article" date="2007" name="Nature">
        <title>Evolution of genes and genomes on the Drosophila phylogeny.</title>
        <authorList>
            <consortium name="Drosophila 12 Genomes Consortium"/>
            <person name="Clark A.G."/>
            <person name="Eisen M.B."/>
            <person name="Smith D.R."/>
            <person name="Bergman C.M."/>
            <person name="Oliver B."/>
            <person name="Markow T.A."/>
            <person name="Kaufman T.C."/>
            <person name="Kellis M."/>
            <person name="Gelbart W."/>
            <person name="Iyer V.N."/>
            <person name="Pollard D.A."/>
            <person name="Sackton T.B."/>
            <person name="Larracuente A.M."/>
            <person name="Singh N.D."/>
            <person name="Abad J.P."/>
            <person name="Abt D.N."/>
            <person name="Adryan B."/>
            <person name="Aguade M."/>
            <person name="Akashi H."/>
            <person name="Anderson W.W."/>
            <person name="Aquadro C.F."/>
            <person name="Ardell D.H."/>
            <person name="Arguello R."/>
            <person name="Artieri C.G."/>
            <person name="Barbash D.A."/>
            <person name="Barker D."/>
            <person name="Barsanti P."/>
            <person name="Batterham P."/>
            <person name="Batzoglou S."/>
            <person name="Begun D."/>
            <person name="Bhutkar A."/>
            <person name="Blanco E."/>
            <person name="Bosak S.A."/>
            <person name="Bradley R.K."/>
            <person name="Brand A.D."/>
            <person name="Brent M.R."/>
            <person name="Brooks A.N."/>
            <person name="Brown R.H."/>
            <person name="Butlin R.K."/>
            <person name="Caggese C."/>
            <person name="Calvi B.R."/>
            <person name="Bernardo de Carvalho A."/>
            <person name="Caspi A."/>
            <person name="Castrezana S."/>
            <person name="Celniker S.E."/>
            <person name="Chang J.L."/>
            <person name="Chapple C."/>
            <person name="Chatterji S."/>
            <person name="Chinwalla A."/>
            <person name="Civetta A."/>
            <person name="Clifton S.W."/>
            <person name="Comeron J.M."/>
            <person name="Costello J.C."/>
            <person name="Coyne J.A."/>
            <person name="Daub J."/>
            <person name="David R.G."/>
            <person name="Delcher A.L."/>
            <person name="Delehaunty K."/>
            <person name="Do C.B."/>
            <person name="Ebling H."/>
            <person name="Edwards K."/>
            <person name="Eickbush T."/>
            <person name="Evans J.D."/>
            <person name="Filipski A."/>
            <person name="Findeiss S."/>
            <person name="Freyhult E."/>
            <person name="Fulton L."/>
            <person name="Fulton R."/>
            <person name="Garcia A.C."/>
            <person name="Gardiner A."/>
            <person name="Garfield D.A."/>
            <person name="Garvin B.E."/>
            <person name="Gibson G."/>
            <person name="Gilbert D."/>
            <person name="Gnerre S."/>
            <person name="Godfrey J."/>
            <person name="Good R."/>
            <person name="Gotea V."/>
            <person name="Gravely B."/>
            <person name="Greenberg A.J."/>
            <person name="Griffiths-Jones S."/>
            <person name="Gross S."/>
            <person name="Guigo R."/>
            <person name="Gustafson E.A."/>
            <person name="Haerty W."/>
            <person name="Hahn M.W."/>
            <person name="Halligan D.L."/>
            <person name="Halpern A.L."/>
            <person name="Halter G.M."/>
            <person name="Han M.V."/>
            <person name="Heger A."/>
            <person name="Hillier L."/>
            <person name="Hinrichs A.S."/>
            <person name="Holmes I."/>
            <person name="Hoskins R.A."/>
            <person name="Hubisz M.J."/>
            <person name="Hultmark D."/>
            <person name="Huntley M.A."/>
            <person name="Jaffe D.B."/>
            <person name="Jagadeeshan S."/>
            <person name="Jeck W.R."/>
            <person name="Johnson J."/>
            <person name="Jones C.D."/>
            <person name="Jordan W.C."/>
            <person name="Karpen G.H."/>
            <person name="Kataoka E."/>
            <person name="Keightley P.D."/>
            <person name="Kheradpour P."/>
            <person name="Kirkness E.F."/>
            <person name="Koerich L.B."/>
            <person name="Kristiansen K."/>
            <person name="Kudrna D."/>
            <person name="Kulathinal R.J."/>
            <person name="Kumar S."/>
            <person name="Kwok R."/>
            <person name="Lander E."/>
            <person name="Langley C.H."/>
            <person name="Lapoint R."/>
            <person name="Lazzaro B.P."/>
            <person name="Lee S.J."/>
            <person name="Levesque L."/>
            <person name="Li R."/>
            <person name="Lin C.F."/>
            <person name="Lin M.F."/>
            <person name="Lindblad-Toh K."/>
            <person name="Llopart A."/>
            <person name="Long M."/>
            <person name="Low L."/>
            <person name="Lozovsky E."/>
            <person name="Lu J."/>
            <person name="Luo M."/>
            <person name="Machado C.A."/>
            <person name="Makalowski W."/>
            <person name="Marzo M."/>
            <person name="Matsuda M."/>
            <person name="Matzkin L."/>
            <person name="McAllister B."/>
            <person name="McBride C.S."/>
            <person name="McKernan B."/>
            <person name="McKernan K."/>
            <person name="Mendez-Lago M."/>
            <person name="Minx P."/>
            <person name="Mollenhauer M.U."/>
            <person name="Montooth K."/>
            <person name="Mount S.M."/>
            <person name="Mu X."/>
            <person name="Myers E."/>
            <person name="Negre B."/>
            <person name="Newfeld S."/>
            <person name="Nielsen R."/>
            <person name="Noor M.A."/>
            <person name="O'Grady P."/>
            <person name="Pachter L."/>
            <person name="Papaceit M."/>
            <person name="Parisi M.J."/>
            <person name="Parisi M."/>
            <person name="Parts L."/>
            <person name="Pedersen J.S."/>
            <person name="Pesole G."/>
            <person name="Phillippy A.M."/>
            <person name="Ponting C.P."/>
            <person name="Pop M."/>
            <person name="Porcelli D."/>
            <person name="Powell J.R."/>
            <person name="Prohaska S."/>
            <person name="Pruitt K."/>
            <person name="Puig M."/>
            <person name="Quesneville H."/>
            <person name="Ram K.R."/>
            <person name="Rand D."/>
            <person name="Rasmussen M.D."/>
            <person name="Reed L.K."/>
            <person name="Reenan R."/>
            <person name="Reily A."/>
            <person name="Remington K.A."/>
            <person name="Rieger T.T."/>
            <person name="Ritchie M.G."/>
            <person name="Robin C."/>
            <person name="Rogers Y.H."/>
            <person name="Rohde C."/>
            <person name="Rozas J."/>
            <person name="Rubenfield M.J."/>
            <person name="Ruiz A."/>
            <person name="Russo S."/>
            <person name="Salzberg S.L."/>
            <person name="Sanchez-Gracia A."/>
            <person name="Saranga D.J."/>
            <person name="Sato H."/>
            <person name="Schaeffer S.W."/>
            <person name="Schatz M.C."/>
            <person name="Schlenke T."/>
            <person name="Schwartz R."/>
            <person name="Segarra C."/>
            <person name="Singh R.S."/>
            <person name="Sirot L."/>
            <person name="Sirota M."/>
            <person name="Sisneros N.B."/>
            <person name="Smith C.D."/>
            <person name="Smith T.F."/>
            <person name="Spieth J."/>
            <person name="Stage D.E."/>
            <person name="Stark A."/>
            <person name="Stephan W."/>
            <person name="Strausberg R.L."/>
            <person name="Strempel S."/>
            <person name="Sturgill D."/>
            <person name="Sutton G."/>
            <person name="Sutton G.G."/>
            <person name="Tao W."/>
            <person name="Teichmann S."/>
            <person name="Tobari Y.N."/>
            <person name="Tomimura Y."/>
            <person name="Tsolas J.M."/>
            <person name="Valente V.L."/>
            <person name="Venter E."/>
            <person name="Venter J.C."/>
            <person name="Vicario S."/>
            <person name="Vieira F.G."/>
            <person name="Vilella A.J."/>
            <person name="Villasante A."/>
            <person name="Walenz B."/>
            <person name="Wang J."/>
            <person name="Wasserman M."/>
            <person name="Watts T."/>
            <person name="Wilson D."/>
            <person name="Wilson R.K."/>
            <person name="Wing R.A."/>
            <person name="Wolfner M.F."/>
            <person name="Wong A."/>
            <person name="Wong G.K."/>
            <person name="Wu C.I."/>
            <person name="Wu G."/>
            <person name="Yamamoto D."/>
            <person name="Yang H.P."/>
            <person name="Yang S.P."/>
            <person name="Yorke J.A."/>
            <person name="Yoshida K."/>
            <person name="Zdobnov E."/>
            <person name="Zhang P."/>
            <person name="Zhang Y."/>
            <person name="Zimin A.V."/>
            <person name="Baldwin J."/>
            <person name="Abdouelleil A."/>
            <person name="Abdulkadir J."/>
            <person name="Abebe A."/>
            <person name="Abera B."/>
            <person name="Abreu J."/>
            <person name="Acer S.C."/>
            <person name="Aftuck L."/>
            <person name="Alexander A."/>
            <person name="An P."/>
            <person name="Anderson E."/>
            <person name="Anderson S."/>
            <person name="Arachi H."/>
            <person name="Azer M."/>
            <person name="Bachantsang P."/>
            <person name="Barry A."/>
            <person name="Bayul T."/>
            <person name="Berlin A."/>
            <person name="Bessette D."/>
            <person name="Bloom T."/>
            <person name="Blye J."/>
            <person name="Boguslavskiy L."/>
            <person name="Bonnet C."/>
            <person name="Boukhgalter B."/>
            <person name="Bourzgui I."/>
            <person name="Brown A."/>
            <person name="Cahill P."/>
            <person name="Channer S."/>
            <person name="Cheshatsang Y."/>
            <person name="Chuda L."/>
            <person name="Citroen M."/>
            <person name="Collymore A."/>
            <person name="Cooke P."/>
            <person name="Costello M."/>
            <person name="D'Aco K."/>
            <person name="Daza R."/>
            <person name="De Haan G."/>
            <person name="DeGray S."/>
            <person name="DeMaso C."/>
            <person name="Dhargay N."/>
            <person name="Dooley K."/>
            <person name="Dooley E."/>
            <person name="Doricent M."/>
            <person name="Dorje P."/>
            <person name="Dorjee K."/>
            <person name="Dupes A."/>
            <person name="Elong R."/>
            <person name="Falk J."/>
            <person name="Farina A."/>
            <person name="Faro S."/>
            <person name="Ferguson D."/>
            <person name="Fisher S."/>
            <person name="Foley C.D."/>
            <person name="Franke A."/>
            <person name="Friedrich D."/>
            <person name="Gadbois L."/>
            <person name="Gearin G."/>
            <person name="Gearin C.R."/>
            <person name="Giannoukos G."/>
            <person name="Goode T."/>
            <person name="Graham J."/>
            <person name="Grandbois E."/>
            <person name="Grewal S."/>
            <person name="Gyaltsen K."/>
            <person name="Hafez N."/>
            <person name="Hagos B."/>
            <person name="Hall J."/>
            <person name="Henson C."/>
            <person name="Hollinger A."/>
            <person name="Honan T."/>
            <person name="Huard M.D."/>
            <person name="Hughes L."/>
            <person name="Hurhula B."/>
            <person name="Husby M.E."/>
            <person name="Kamat A."/>
            <person name="Kanga B."/>
            <person name="Kashin S."/>
            <person name="Khazanovich D."/>
            <person name="Kisner P."/>
            <person name="Lance K."/>
            <person name="Lara M."/>
            <person name="Lee W."/>
            <person name="Lennon N."/>
            <person name="Letendre F."/>
            <person name="LeVine R."/>
            <person name="Lipovsky A."/>
            <person name="Liu X."/>
            <person name="Liu J."/>
            <person name="Liu S."/>
            <person name="Lokyitsang T."/>
            <person name="Lokyitsang Y."/>
            <person name="Lubonja R."/>
            <person name="Lui A."/>
            <person name="MacDonald P."/>
            <person name="Magnisalis V."/>
            <person name="Maru K."/>
            <person name="Matthews C."/>
            <person name="McCusker W."/>
            <person name="McDonough S."/>
            <person name="Mehta T."/>
            <person name="Meldrim J."/>
            <person name="Meneus L."/>
            <person name="Mihai O."/>
            <person name="Mihalev A."/>
            <person name="Mihova T."/>
            <person name="Mittelman R."/>
            <person name="Mlenga V."/>
            <person name="Montmayeur A."/>
            <person name="Mulrain L."/>
            <person name="Navidi A."/>
            <person name="Naylor J."/>
            <person name="Negash T."/>
            <person name="Nguyen T."/>
            <person name="Nguyen N."/>
            <person name="Nicol R."/>
            <person name="Norbu C."/>
            <person name="Norbu N."/>
            <person name="Novod N."/>
            <person name="O'Neill B."/>
            <person name="Osman S."/>
            <person name="Markiewicz E."/>
            <person name="Oyono O.L."/>
            <person name="Patti C."/>
            <person name="Phunkhang P."/>
            <person name="Pierre F."/>
            <person name="Priest M."/>
            <person name="Raghuraman S."/>
            <person name="Rege F."/>
            <person name="Reyes R."/>
            <person name="Rise C."/>
            <person name="Rogov P."/>
            <person name="Ross K."/>
            <person name="Ryan E."/>
            <person name="Settipalli S."/>
            <person name="Shea T."/>
            <person name="Sherpa N."/>
            <person name="Shi L."/>
            <person name="Shih D."/>
            <person name="Sparrow T."/>
            <person name="Spaulding J."/>
            <person name="Stalker J."/>
            <person name="Stange-Thomann N."/>
            <person name="Stavropoulos S."/>
            <person name="Stone C."/>
            <person name="Strader C."/>
            <person name="Tesfaye S."/>
            <person name="Thomson T."/>
            <person name="Thoulutsang Y."/>
            <person name="Thoulutsang D."/>
            <person name="Topham K."/>
            <person name="Topping I."/>
            <person name="Tsamla T."/>
            <person name="Vassiliev H."/>
            <person name="Vo A."/>
            <person name="Wangchuk T."/>
            <person name="Wangdi T."/>
            <person name="Weiand M."/>
            <person name="Wilkinson J."/>
            <person name="Wilson A."/>
            <person name="Yadav S."/>
            <person name="Young G."/>
            <person name="Yu Q."/>
            <person name="Zembek L."/>
            <person name="Zhong D."/>
            <person name="Zimmer A."/>
            <person name="Zwirko Z."/>
            <person name="Jaffe D.B."/>
            <person name="Alvarez P."/>
            <person name="Brockman W."/>
            <person name="Butler J."/>
            <person name="Chin C."/>
            <person name="Gnerre S."/>
            <person name="Grabherr M."/>
            <person name="Kleber M."/>
            <person name="Mauceli E."/>
            <person name="MacCallum I."/>
        </authorList>
    </citation>
    <scope>NUCLEOTIDE SEQUENCE [LARGE SCALE GENOMIC DNA]</scope>
    <source>
        <strain evidence="4">Tucson 14024-0371.13</strain>
    </source>
</reference>
<evidence type="ECO:0000313" key="3">
    <source>
        <dbReference type="EMBL" id="KPU78333.1"/>
    </source>
</evidence>
<dbReference type="Proteomes" id="UP000007801">
    <property type="component" value="Unassembled WGS sequence"/>
</dbReference>
<keyword evidence="4" id="KW-1185">Reference proteome</keyword>
<dbReference type="KEGG" id="dan:26514576"/>
<gene>
    <name evidence="3" type="primary">Dana\GF27167</name>
    <name evidence="3" type="ORF">GF27167</name>
</gene>
<evidence type="ECO:0000256" key="1">
    <source>
        <dbReference type="SAM" id="MobiDB-lite"/>
    </source>
</evidence>
<accession>A0A0P8YHC0</accession>
<feature type="chain" id="PRO_5006154479" evidence="2">
    <location>
        <begin position="21"/>
        <end position="244"/>
    </location>
</feature>
<feature type="compositionally biased region" description="Polar residues" evidence="1">
    <location>
        <begin position="130"/>
        <end position="142"/>
    </location>
</feature>
<feature type="compositionally biased region" description="Acidic residues" evidence="1">
    <location>
        <begin position="69"/>
        <end position="83"/>
    </location>
</feature>
<feature type="compositionally biased region" description="Polar residues" evidence="1">
    <location>
        <begin position="219"/>
        <end position="237"/>
    </location>
</feature>
<sequence length="244" mass="27160">MHMILKILFLSSLCAICSFASFLQDSYGLAKRNSNFTAIMYSNFFYLSGVAGNPAKNSTDVEQLPTYDFPDDDEPESDPESEPEPEHENKPNLLLKTFGYFLKQLNDTEDSSTSEPLFKPLRPVVDSYQGSMQDSLKSTTDMDTMATPFPSPAKGSRKKTTNAEKPNTTPPRQSLKSILFSGSKDDYDEKTPTDTTTYPKSEDKLRNFVFLTAYDDDQNTNPTDKGNSSSNILTSVIKSGVPDM</sequence>
<feature type="compositionally biased region" description="Basic and acidic residues" evidence="1">
    <location>
        <begin position="183"/>
        <end position="192"/>
    </location>
</feature>
<feature type="compositionally biased region" description="Polar residues" evidence="1">
    <location>
        <begin position="163"/>
        <end position="176"/>
    </location>
</feature>
<dbReference type="EMBL" id="CH902618">
    <property type="protein sequence ID" value="KPU78333.1"/>
    <property type="molecule type" value="Genomic_DNA"/>
</dbReference>
<feature type="signal peptide" evidence="2">
    <location>
        <begin position="1"/>
        <end position="20"/>
    </location>
</feature>
<protein>
    <submittedName>
        <fullName evidence="3">Uncharacterized protein</fullName>
    </submittedName>
</protein>
<dbReference type="AlphaFoldDB" id="A0A0P8YHC0"/>
<organism evidence="3 4">
    <name type="scientific">Drosophila ananassae</name>
    <name type="common">Fruit fly</name>
    <dbReference type="NCBI Taxonomy" id="7217"/>
    <lineage>
        <taxon>Eukaryota</taxon>
        <taxon>Metazoa</taxon>
        <taxon>Ecdysozoa</taxon>
        <taxon>Arthropoda</taxon>
        <taxon>Hexapoda</taxon>
        <taxon>Insecta</taxon>
        <taxon>Pterygota</taxon>
        <taxon>Neoptera</taxon>
        <taxon>Endopterygota</taxon>
        <taxon>Diptera</taxon>
        <taxon>Brachycera</taxon>
        <taxon>Muscomorpha</taxon>
        <taxon>Ephydroidea</taxon>
        <taxon>Drosophilidae</taxon>
        <taxon>Drosophila</taxon>
        <taxon>Sophophora</taxon>
    </lineage>
</organism>